<dbReference type="Proteomes" id="UP000183447">
    <property type="component" value="Unassembled WGS sequence"/>
</dbReference>
<dbReference type="STRING" id="665118.SAMN02983003_2241"/>
<dbReference type="InterPro" id="IPR022742">
    <property type="entry name" value="Hydrolase_4"/>
</dbReference>
<dbReference type="Gene3D" id="3.40.50.1820">
    <property type="entry name" value="alpha/beta hydrolase"/>
    <property type="match status" value="1"/>
</dbReference>
<name>A0A1K2HYU1_9HYPH</name>
<feature type="domain" description="Serine aminopeptidase S33" evidence="1">
    <location>
        <begin position="24"/>
        <end position="222"/>
    </location>
</feature>
<organism evidence="2 3">
    <name type="scientific">Devosia enhydra</name>
    <dbReference type="NCBI Taxonomy" id="665118"/>
    <lineage>
        <taxon>Bacteria</taxon>
        <taxon>Pseudomonadati</taxon>
        <taxon>Pseudomonadota</taxon>
        <taxon>Alphaproteobacteria</taxon>
        <taxon>Hyphomicrobiales</taxon>
        <taxon>Devosiaceae</taxon>
        <taxon>Devosia</taxon>
    </lineage>
</organism>
<dbReference type="InterPro" id="IPR050471">
    <property type="entry name" value="AB_hydrolase"/>
</dbReference>
<dbReference type="RefSeq" id="WP_072342763.1">
    <property type="nucleotide sequence ID" value="NZ_FPKU01000002.1"/>
</dbReference>
<dbReference type="PRINTS" id="PR00111">
    <property type="entry name" value="ABHYDROLASE"/>
</dbReference>
<dbReference type="AlphaFoldDB" id="A0A1K2HYU1"/>
<proteinExistence type="predicted"/>
<dbReference type="EMBL" id="FPKU01000002">
    <property type="protein sequence ID" value="SFZ84840.1"/>
    <property type="molecule type" value="Genomic_DNA"/>
</dbReference>
<dbReference type="Pfam" id="PF12146">
    <property type="entry name" value="Hydrolase_4"/>
    <property type="match status" value="1"/>
</dbReference>
<dbReference type="OrthoDB" id="9808398at2"/>
<keyword evidence="3" id="KW-1185">Reference proteome</keyword>
<evidence type="ECO:0000259" key="1">
    <source>
        <dbReference type="Pfam" id="PF12146"/>
    </source>
</evidence>
<evidence type="ECO:0000313" key="3">
    <source>
        <dbReference type="Proteomes" id="UP000183447"/>
    </source>
</evidence>
<dbReference type="PANTHER" id="PTHR43433">
    <property type="entry name" value="HYDROLASE, ALPHA/BETA FOLD FAMILY PROTEIN"/>
    <property type="match status" value="1"/>
</dbReference>
<sequence>MTDLRWTEHQGVSLHYKLSGEGRSLVLIHELSGTSDSWDEVIAKLAPGYRILRADQRGTGLSEKVRTPFSIADMAADTAAIIRAAQLPPPYTIAGIASGAAIAVALAALLGGSVESLLLCSPALKANPERRGYLLGRAATAREEGMRAVVDLVFERSYPQSAITDQHVHDEYRARFLAIDPVCYEMANHMLADVDVSAEMAGLACPVLVLAGSKDLLRPVAHVEADIAPIPDRRLEVVKSGHIMILQAPEAVASALSGLYQASGEKA</sequence>
<reference evidence="2 3" key="1">
    <citation type="submission" date="2016-11" db="EMBL/GenBank/DDBJ databases">
        <authorList>
            <person name="Jaros S."/>
            <person name="Januszkiewicz K."/>
            <person name="Wedrychowicz H."/>
        </authorList>
    </citation>
    <scope>NUCLEOTIDE SEQUENCE [LARGE SCALE GENOMIC DNA]</scope>
    <source>
        <strain evidence="2 3">ATCC 23634</strain>
    </source>
</reference>
<gene>
    <name evidence="2" type="ORF">SAMN02983003_2241</name>
</gene>
<dbReference type="InterPro" id="IPR029058">
    <property type="entry name" value="AB_hydrolase_fold"/>
</dbReference>
<dbReference type="SUPFAM" id="SSF53474">
    <property type="entry name" value="alpha/beta-Hydrolases"/>
    <property type="match status" value="1"/>
</dbReference>
<protein>
    <submittedName>
        <fullName evidence="2">3-oxoadipate enol-lactonase</fullName>
    </submittedName>
</protein>
<accession>A0A1K2HYU1</accession>
<evidence type="ECO:0000313" key="2">
    <source>
        <dbReference type="EMBL" id="SFZ84840.1"/>
    </source>
</evidence>
<dbReference type="InterPro" id="IPR000073">
    <property type="entry name" value="AB_hydrolase_1"/>
</dbReference>
<dbReference type="PANTHER" id="PTHR43433:SF5">
    <property type="entry name" value="AB HYDROLASE-1 DOMAIN-CONTAINING PROTEIN"/>
    <property type="match status" value="1"/>
</dbReference>